<dbReference type="Proteomes" id="UP001157046">
    <property type="component" value="Unassembled WGS sequence"/>
</dbReference>
<sequence>MYETGIAHTFGNMVIQMTLSLDDIPSDLGHHKALKYYPLRNLSNKLYKRFQVIYKQNT</sequence>
<keyword evidence="2" id="KW-1185">Reference proteome</keyword>
<protein>
    <submittedName>
        <fullName evidence="1">Uncharacterized protein</fullName>
    </submittedName>
</protein>
<organism evidence="1 2">
    <name type="scientific">Shewanella glacialipiscicola</name>
    <dbReference type="NCBI Taxonomy" id="614069"/>
    <lineage>
        <taxon>Bacteria</taxon>
        <taxon>Pseudomonadati</taxon>
        <taxon>Pseudomonadota</taxon>
        <taxon>Gammaproteobacteria</taxon>
        <taxon>Alteromonadales</taxon>
        <taxon>Shewanellaceae</taxon>
        <taxon>Shewanella</taxon>
    </lineage>
</organism>
<name>A0ABQ6J205_9GAMM</name>
<evidence type="ECO:0000313" key="2">
    <source>
        <dbReference type="Proteomes" id="UP001157046"/>
    </source>
</evidence>
<dbReference type="EMBL" id="BSUY01000001">
    <property type="protein sequence ID" value="GMA82138.1"/>
    <property type="molecule type" value="Genomic_DNA"/>
</dbReference>
<comment type="caution">
    <text evidence="1">The sequence shown here is derived from an EMBL/GenBank/DDBJ whole genome shotgun (WGS) entry which is preliminary data.</text>
</comment>
<accession>A0ABQ6J205</accession>
<reference evidence="2" key="1">
    <citation type="journal article" date="2019" name="Int. J. Syst. Evol. Microbiol.">
        <title>The Global Catalogue of Microorganisms (GCM) 10K type strain sequencing project: providing services to taxonomists for standard genome sequencing and annotation.</title>
        <authorList>
            <consortium name="The Broad Institute Genomics Platform"/>
            <consortium name="The Broad Institute Genome Sequencing Center for Infectious Disease"/>
            <person name="Wu L."/>
            <person name="Ma J."/>
        </authorList>
    </citation>
    <scope>NUCLEOTIDE SEQUENCE [LARGE SCALE GENOMIC DNA]</scope>
    <source>
        <strain evidence="2">NBRC 102030</strain>
    </source>
</reference>
<evidence type="ECO:0000313" key="1">
    <source>
        <dbReference type="EMBL" id="GMA82138.1"/>
    </source>
</evidence>
<gene>
    <name evidence="1" type="ORF">GCM10025855_16710</name>
</gene>
<proteinExistence type="predicted"/>